<keyword evidence="2 7" id="KW-0812">Transmembrane</keyword>
<feature type="transmembrane region" description="Helical" evidence="7">
    <location>
        <begin position="103"/>
        <end position="130"/>
    </location>
</feature>
<gene>
    <name evidence="9" type="ORF">VNO80_15153</name>
</gene>
<evidence type="ECO:0000256" key="2">
    <source>
        <dbReference type="ARBA" id="ARBA00022692"/>
    </source>
</evidence>
<sequence length="961" mass="106669">MYAQPPNHQRSLKVIKVYSFTHVNDSTSDIQPLVSTVTDQEEREGPTRKKGKFYAIFDQKLPLYLILSVSLSQAAEQNRATVVEMASSGKGTSFVKAKRMKGFISHLTSAASEWFLLFLLLLDALLSYMLTKFASYCRLQLPCLLCSRLDHILGCESPEFYENLFCSNHKSEISSLILCHTHGKLANGHKMCDDCLLSVTAKSQSKSHRLLVGKFGLVLGDAGFKSPSLSRDLFAGSKGARLCTIQCTCCGKLWKSDQNSPRSIQLKSPGRTVKPYIPLPCAPRQSRLNHRDNMRKMRDKFSGLEGKNSFQPLSHVGYCELRLTSDSENEFPFSDDDDFSTSSVFQENIEASNDPMSQITLPPPTKCIPSNSNPENSSGSSAKPMPLSSAQCVEPNVSKHQDVNANSAVEINLKQTNQESFISELAELISLDEVSSSPIVLNVPSRESEPEDSKITFPSQDSLPAPLSKLMTLNGTNAHAGASSKKSADVAQASDTGMVSEKNGEVLEKIGTEEKISTETGPVVCDAAPTNPSQENSSNMNKFSVVTKEREETDVVIKQPTTEEVDTIKDEVEQSPLDNSAPNESNLSSPFPIDHVDSPETHTEASSPNGVQVLQKSSSVESGLESLDDSNIAEIEGECYADKLRRHIDYYRKCLDSLHKELEEERNASAVATNEAMSMITRLQEEKAALQMEALQYLRMMEEQAEYDNDELEKVNDLLTEKEKEVQDLEAELEFYRSNMPGVEHMVHNMHKESRDLKGEKTTTQNTGVPNIIRNFSSSKNVEVSRVGDEDMTGGTFILEFEEEKEYISQCLKNLEQKVHEINLHAPSDRPEKLEASSKSNEQGASNGEGHQLDGHEETDLSTQKNINMLNGNHIDKDGSAASDNCSLSVENKPTVSTPRRELELVVLENEISDLNDRLEALELNHELLEHLTNSLNSNDGKLFIQDIAHRLHELRKIGIR</sequence>
<evidence type="ECO:0000259" key="8">
    <source>
        <dbReference type="PROSITE" id="PS51775"/>
    </source>
</evidence>
<evidence type="ECO:0000313" key="9">
    <source>
        <dbReference type="EMBL" id="KAK7355889.1"/>
    </source>
</evidence>
<reference evidence="9 10" key="1">
    <citation type="submission" date="2024-01" db="EMBL/GenBank/DDBJ databases">
        <title>The genomes of 5 underutilized Papilionoideae crops provide insights into root nodulation and disease resistanc.</title>
        <authorList>
            <person name="Jiang F."/>
        </authorList>
    </citation>
    <scope>NUCLEOTIDE SEQUENCE [LARGE SCALE GENOMIC DNA]</scope>
    <source>
        <strain evidence="9">JINMINGXINNONG_FW02</strain>
        <tissue evidence="9">Leaves</tissue>
    </source>
</reference>
<accession>A0AAN9MJR5</accession>
<evidence type="ECO:0000256" key="5">
    <source>
        <dbReference type="SAM" id="Coils"/>
    </source>
</evidence>
<evidence type="ECO:0000256" key="1">
    <source>
        <dbReference type="ARBA" id="ARBA00004167"/>
    </source>
</evidence>
<evidence type="ECO:0000256" key="7">
    <source>
        <dbReference type="SAM" id="Phobius"/>
    </source>
</evidence>
<dbReference type="Proteomes" id="UP001374584">
    <property type="component" value="Unassembled WGS sequence"/>
</dbReference>
<dbReference type="Pfam" id="PF04576">
    <property type="entry name" value="Zein-binding"/>
    <property type="match status" value="1"/>
</dbReference>
<feature type="coiled-coil region" evidence="5">
    <location>
        <begin position="905"/>
        <end position="939"/>
    </location>
</feature>
<feature type="region of interest" description="Disordered" evidence="6">
    <location>
        <begin position="478"/>
        <end position="505"/>
    </location>
</feature>
<feature type="region of interest" description="Disordered" evidence="6">
    <location>
        <begin position="824"/>
        <end position="895"/>
    </location>
</feature>
<feature type="compositionally biased region" description="Basic and acidic residues" evidence="6">
    <location>
        <begin position="824"/>
        <end position="836"/>
    </location>
</feature>
<feature type="compositionally biased region" description="Polar residues" evidence="6">
    <location>
        <begin position="837"/>
        <end position="846"/>
    </location>
</feature>
<feature type="compositionally biased region" description="Polar residues" evidence="6">
    <location>
        <begin position="861"/>
        <end position="871"/>
    </location>
</feature>
<keyword evidence="5" id="KW-0175">Coiled coil</keyword>
<dbReference type="PANTHER" id="PTHR31448">
    <property type="entry name" value="MYOSIN-BINDING PROTEIN 2"/>
    <property type="match status" value="1"/>
</dbReference>
<keyword evidence="4 7" id="KW-0472">Membrane</keyword>
<dbReference type="PROSITE" id="PS51775">
    <property type="entry name" value="GTD_BINDING"/>
    <property type="match status" value="1"/>
</dbReference>
<dbReference type="GO" id="GO:0016020">
    <property type="term" value="C:membrane"/>
    <property type="evidence" value="ECO:0007669"/>
    <property type="project" value="UniProtKB-SubCell"/>
</dbReference>
<comment type="caution">
    <text evidence="9">The sequence shown here is derived from an EMBL/GenBank/DDBJ whole genome shotgun (WGS) entry which is preliminary data.</text>
</comment>
<dbReference type="InterPro" id="IPR007656">
    <property type="entry name" value="GTD-bd"/>
</dbReference>
<feature type="compositionally biased region" description="Low complexity" evidence="6">
    <location>
        <begin position="369"/>
        <end position="381"/>
    </location>
</feature>
<name>A0AAN9MJR5_PHACN</name>
<feature type="domain" description="GTD-binding" evidence="8">
    <location>
        <begin position="639"/>
        <end position="737"/>
    </location>
</feature>
<feature type="region of interest" description="Disordered" evidence="6">
    <location>
        <begin position="354"/>
        <end position="393"/>
    </location>
</feature>
<organism evidence="9 10">
    <name type="scientific">Phaseolus coccineus</name>
    <name type="common">Scarlet runner bean</name>
    <name type="synonym">Phaseolus multiflorus</name>
    <dbReference type="NCBI Taxonomy" id="3886"/>
    <lineage>
        <taxon>Eukaryota</taxon>
        <taxon>Viridiplantae</taxon>
        <taxon>Streptophyta</taxon>
        <taxon>Embryophyta</taxon>
        <taxon>Tracheophyta</taxon>
        <taxon>Spermatophyta</taxon>
        <taxon>Magnoliopsida</taxon>
        <taxon>eudicotyledons</taxon>
        <taxon>Gunneridae</taxon>
        <taxon>Pentapetalae</taxon>
        <taxon>rosids</taxon>
        <taxon>fabids</taxon>
        <taxon>Fabales</taxon>
        <taxon>Fabaceae</taxon>
        <taxon>Papilionoideae</taxon>
        <taxon>50 kb inversion clade</taxon>
        <taxon>NPAAA clade</taxon>
        <taxon>indigoferoid/millettioid clade</taxon>
        <taxon>Phaseoleae</taxon>
        <taxon>Phaseolus</taxon>
    </lineage>
</organism>
<feature type="coiled-coil region" evidence="5">
    <location>
        <begin position="655"/>
        <end position="739"/>
    </location>
</feature>
<evidence type="ECO:0000256" key="6">
    <source>
        <dbReference type="SAM" id="MobiDB-lite"/>
    </source>
</evidence>
<feature type="compositionally biased region" description="Basic and acidic residues" evidence="6">
    <location>
        <begin position="594"/>
        <end position="603"/>
    </location>
</feature>
<dbReference type="EMBL" id="JAYMYR010000006">
    <property type="protein sequence ID" value="KAK7355889.1"/>
    <property type="molecule type" value="Genomic_DNA"/>
</dbReference>
<feature type="region of interest" description="Disordered" evidence="6">
    <location>
        <begin position="443"/>
        <end position="462"/>
    </location>
</feature>
<feature type="compositionally biased region" description="Polar residues" evidence="6">
    <location>
        <begin position="604"/>
        <end position="621"/>
    </location>
</feature>
<dbReference type="GO" id="GO:0080115">
    <property type="term" value="F:myosin XI tail binding"/>
    <property type="evidence" value="ECO:0007669"/>
    <property type="project" value="UniProtKB-ARBA"/>
</dbReference>
<feature type="compositionally biased region" description="Polar residues" evidence="6">
    <location>
        <begin position="882"/>
        <end position="895"/>
    </location>
</feature>
<dbReference type="PANTHER" id="PTHR31448:SF39">
    <property type="entry name" value="MYOSIN-BINDING PROTEIN 4-RELATED"/>
    <property type="match status" value="1"/>
</dbReference>
<feature type="region of interest" description="Disordered" evidence="6">
    <location>
        <begin position="559"/>
        <end position="626"/>
    </location>
</feature>
<keyword evidence="10" id="KW-1185">Reference proteome</keyword>
<dbReference type="AlphaFoldDB" id="A0AAN9MJR5"/>
<dbReference type="InterPro" id="IPR039306">
    <property type="entry name" value="MYOB"/>
</dbReference>
<feature type="compositionally biased region" description="Polar residues" evidence="6">
    <location>
        <begin position="576"/>
        <end position="589"/>
    </location>
</feature>
<evidence type="ECO:0000256" key="4">
    <source>
        <dbReference type="ARBA" id="ARBA00023136"/>
    </source>
</evidence>
<evidence type="ECO:0000256" key="3">
    <source>
        <dbReference type="ARBA" id="ARBA00022989"/>
    </source>
</evidence>
<comment type="subcellular location">
    <subcellularLocation>
        <location evidence="1">Membrane</location>
        <topology evidence="1">Single-pass membrane protein</topology>
    </subcellularLocation>
</comment>
<evidence type="ECO:0000313" key="10">
    <source>
        <dbReference type="Proteomes" id="UP001374584"/>
    </source>
</evidence>
<keyword evidence="3 7" id="KW-1133">Transmembrane helix</keyword>
<protein>
    <recommendedName>
        <fullName evidence="8">GTD-binding domain-containing protein</fullName>
    </recommendedName>
</protein>
<proteinExistence type="predicted"/>